<dbReference type="AlphaFoldDB" id="A0A3P1BJG7"/>
<protein>
    <submittedName>
        <fullName evidence="2">T9SS C-terminal target domain-containing protein</fullName>
    </submittedName>
</protein>
<comment type="caution">
    <text evidence="2">The sequence shown here is derived from an EMBL/GenBank/DDBJ whole genome shotgun (WGS) entry which is preliminary data.</text>
</comment>
<organism evidence="2 3">
    <name type="scientific">Larkinella rosea</name>
    <dbReference type="NCBI Taxonomy" id="2025312"/>
    <lineage>
        <taxon>Bacteria</taxon>
        <taxon>Pseudomonadati</taxon>
        <taxon>Bacteroidota</taxon>
        <taxon>Cytophagia</taxon>
        <taxon>Cytophagales</taxon>
        <taxon>Spirosomataceae</taxon>
        <taxon>Larkinella</taxon>
    </lineage>
</organism>
<dbReference type="RefSeq" id="WP_124877617.1">
    <property type="nucleotide sequence ID" value="NZ_RQJO01000010.1"/>
</dbReference>
<dbReference type="NCBIfam" id="TIGR04183">
    <property type="entry name" value="Por_Secre_tail"/>
    <property type="match status" value="1"/>
</dbReference>
<dbReference type="OrthoDB" id="1652165at2"/>
<dbReference type="EMBL" id="RQJO01000010">
    <property type="protein sequence ID" value="RRB01155.1"/>
    <property type="molecule type" value="Genomic_DNA"/>
</dbReference>
<proteinExistence type="predicted"/>
<dbReference type="InterPro" id="IPR009003">
    <property type="entry name" value="Peptidase_S1_PA"/>
</dbReference>
<evidence type="ECO:0000313" key="2">
    <source>
        <dbReference type="EMBL" id="RRB01155.1"/>
    </source>
</evidence>
<reference evidence="2 3" key="1">
    <citation type="submission" date="2018-11" db="EMBL/GenBank/DDBJ databases">
        <authorList>
            <person name="Zhou Z."/>
            <person name="Wang G."/>
        </authorList>
    </citation>
    <scope>NUCLEOTIDE SEQUENCE [LARGE SCALE GENOMIC DNA]</scope>
    <source>
        <strain evidence="2 3">KCTC52004</strain>
    </source>
</reference>
<dbReference type="SUPFAM" id="SSF50494">
    <property type="entry name" value="Trypsin-like serine proteases"/>
    <property type="match status" value="1"/>
</dbReference>
<evidence type="ECO:0000259" key="1">
    <source>
        <dbReference type="Pfam" id="PF18962"/>
    </source>
</evidence>
<sequence>MKTISTIGAIPTNSLLPILLLFCMMISVRSNGQQYTINQDALPIDYTPYLRNGTFKNMHDVVSKSLVMLRRQGVRYDGSVGYYAGTAYFIKTDPDKEYYCLLTAGHNLFDGIDVDRSNEVYGLDFAYQPIFFTDAASRLGGYGNYSVAWADRQDPRMQFYSNNVTVVKARVAGNKHDDWTDFALLKLDKDDLPPGIDLVQLGYEFKDEFPVSRLKDDPYKTGFVLHHSLYWPTLFSYITASDYKNQFKDPSPRNVPNTFSTMFNFKRVKGKMTTGASGSPLVIPYSTSNNDGSAIGIHVGVGGDLGLPDDETELAFYKLSNIKSLIRKHCFKSEDEEENKGSSSETTKIVISRADAAIKVAKNVLNSMKTTIKNLAPNVVRPLSSQNEQESVDAIANKSKEALEILDNLSDAVANRKPLKKIHQLFDEYDLKTLDLQKMLQQTTLDDIGRGDTVYDPEKIAQLMKTLEHVGGSFDDVETDKVIGTFYVKDLLTQYVPVAFQFILSKLNIQKFVIGRTLGRILQPQPVVRDTPFYQMQAPEELSAIRQKVRTVLNEMNSVLADFPSYKTKNKYLYDGSLEYYYYLPQFSNSFLTKKYYSLEISLTKGLLKTISDELSNLYFQNLQHFRDFESNGRGRLINHCTLLNQQLNADLESFEQLNYPEGFVKQIDSNAGFSTSYSHFVGSSTSSRKITDPLDNLTWKSFGLTEGAKMSPFPYKDLKAPVEVKRKDVIGDDDVNVPYDPKGDIQEYLKLFFTRQSFYSSNLQVGGELDLEKVRFTYHPYLANYLKVNSQSIQKEVFFDWKGVQPSVTLKQVFDDMKPQPKKVNLWKEANPDVSTYLKSVSTPLQLEKVSSIVPNKYYINAFTIYEDLVFQRSVLEEAWDNKYTDEVLYKTDQDYQSIPNVKEDFQTIESALKNNLQITYRLTLGTNWSYEPWVYTQTLSPVQSPSKTSSRQPAVTTVKVKERVDAEKVILYPNPVKDQLFLKGLTLTSLQTVNISDISGKAFQLPVQSQGTDQKVDVQSLPAGLYFLKVQPENQPQQVLKFVKD</sequence>
<evidence type="ECO:0000313" key="3">
    <source>
        <dbReference type="Proteomes" id="UP000271925"/>
    </source>
</evidence>
<accession>A0A3P1BJG7</accession>
<dbReference type="Pfam" id="PF18962">
    <property type="entry name" value="Por_Secre_tail"/>
    <property type="match status" value="1"/>
</dbReference>
<dbReference type="Proteomes" id="UP000271925">
    <property type="component" value="Unassembled WGS sequence"/>
</dbReference>
<keyword evidence="3" id="KW-1185">Reference proteome</keyword>
<dbReference type="InterPro" id="IPR026444">
    <property type="entry name" value="Secre_tail"/>
</dbReference>
<name>A0A3P1BJG7_9BACT</name>
<feature type="domain" description="Secretion system C-terminal sorting" evidence="1">
    <location>
        <begin position="973"/>
        <end position="1039"/>
    </location>
</feature>
<gene>
    <name evidence="2" type="ORF">EHT25_23560</name>
</gene>